<dbReference type="Proteomes" id="UP000077266">
    <property type="component" value="Unassembled WGS sequence"/>
</dbReference>
<reference evidence="2 3" key="1">
    <citation type="journal article" date="2016" name="Mol. Biol. Evol.">
        <title>Comparative Genomics of Early-Diverging Mushroom-Forming Fungi Provides Insights into the Origins of Lignocellulose Decay Capabilities.</title>
        <authorList>
            <person name="Nagy L.G."/>
            <person name="Riley R."/>
            <person name="Tritt A."/>
            <person name="Adam C."/>
            <person name="Daum C."/>
            <person name="Floudas D."/>
            <person name="Sun H."/>
            <person name="Yadav J.S."/>
            <person name="Pangilinan J."/>
            <person name="Larsson K.H."/>
            <person name="Matsuura K."/>
            <person name="Barry K."/>
            <person name="Labutti K."/>
            <person name="Kuo R."/>
            <person name="Ohm R.A."/>
            <person name="Bhattacharya S.S."/>
            <person name="Shirouzu T."/>
            <person name="Yoshinaga Y."/>
            <person name="Martin F.M."/>
            <person name="Grigoriev I.V."/>
            <person name="Hibbett D.S."/>
        </authorList>
    </citation>
    <scope>NUCLEOTIDE SEQUENCE [LARGE SCALE GENOMIC DNA]</scope>
    <source>
        <strain evidence="2 3">HHB12029</strain>
    </source>
</reference>
<feature type="compositionally biased region" description="Basic and acidic residues" evidence="1">
    <location>
        <begin position="30"/>
        <end position="39"/>
    </location>
</feature>
<protein>
    <submittedName>
        <fullName evidence="2">Uncharacterized protein</fullName>
    </submittedName>
</protein>
<evidence type="ECO:0000256" key="1">
    <source>
        <dbReference type="SAM" id="MobiDB-lite"/>
    </source>
</evidence>
<feature type="region of interest" description="Disordered" evidence="1">
    <location>
        <begin position="1"/>
        <end position="74"/>
    </location>
</feature>
<dbReference type="InParanoid" id="A0A165GQC0"/>
<gene>
    <name evidence="2" type="ORF">EXIGLDRAFT_770414</name>
</gene>
<dbReference type="AlphaFoldDB" id="A0A165GQC0"/>
<dbReference type="EMBL" id="KV426039">
    <property type="protein sequence ID" value="KZV90852.1"/>
    <property type="molecule type" value="Genomic_DNA"/>
</dbReference>
<accession>A0A165GQC0</accession>
<keyword evidence="3" id="KW-1185">Reference proteome</keyword>
<evidence type="ECO:0000313" key="3">
    <source>
        <dbReference type="Proteomes" id="UP000077266"/>
    </source>
</evidence>
<organism evidence="2 3">
    <name type="scientific">Exidia glandulosa HHB12029</name>
    <dbReference type="NCBI Taxonomy" id="1314781"/>
    <lineage>
        <taxon>Eukaryota</taxon>
        <taxon>Fungi</taxon>
        <taxon>Dikarya</taxon>
        <taxon>Basidiomycota</taxon>
        <taxon>Agaricomycotina</taxon>
        <taxon>Agaricomycetes</taxon>
        <taxon>Auriculariales</taxon>
        <taxon>Exidiaceae</taxon>
        <taxon>Exidia</taxon>
    </lineage>
</organism>
<evidence type="ECO:0000313" key="2">
    <source>
        <dbReference type="EMBL" id="KZV90852.1"/>
    </source>
</evidence>
<sequence>MSEDDGTRAGWLTESELSTSPSRMVKSHFKAQEQKKKWEPPLPTRVGKKKPLEETTPGLSYDALSTPPTQDGAH</sequence>
<proteinExistence type="predicted"/>
<name>A0A165GQC0_EXIGL</name>